<name>A0A1W2EU25_9BACT</name>
<feature type="domain" description="Helix-hairpin-helix DNA-binding motif class 1" evidence="1">
    <location>
        <begin position="69"/>
        <end position="88"/>
    </location>
</feature>
<accession>A0A1W2EU25</accession>
<dbReference type="InterPro" id="IPR010994">
    <property type="entry name" value="RuvA_2-like"/>
</dbReference>
<feature type="domain" description="Helix-hairpin-helix DNA-binding motif class 1" evidence="1">
    <location>
        <begin position="39"/>
        <end position="58"/>
    </location>
</feature>
<dbReference type="SUPFAM" id="SSF47781">
    <property type="entry name" value="RuvA domain 2-like"/>
    <property type="match status" value="1"/>
</dbReference>
<evidence type="ECO:0000313" key="3">
    <source>
        <dbReference type="Proteomes" id="UP000192418"/>
    </source>
</evidence>
<protein>
    <submittedName>
        <fullName evidence="2">Competence protein ComEA</fullName>
    </submittedName>
</protein>
<dbReference type="SMART" id="SM00278">
    <property type="entry name" value="HhH1"/>
    <property type="match status" value="2"/>
</dbReference>
<evidence type="ECO:0000313" key="2">
    <source>
        <dbReference type="EMBL" id="SMD13135.1"/>
    </source>
</evidence>
<dbReference type="InterPro" id="IPR004509">
    <property type="entry name" value="Competence_ComEA_HhH"/>
</dbReference>
<dbReference type="PANTHER" id="PTHR21180">
    <property type="entry name" value="ENDONUCLEASE/EXONUCLEASE/PHOSPHATASE FAMILY DOMAIN-CONTAINING PROTEIN 1"/>
    <property type="match status" value="1"/>
</dbReference>
<dbReference type="Proteomes" id="UP000192418">
    <property type="component" value="Unassembled WGS sequence"/>
</dbReference>
<proteinExistence type="predicted"/>
<evidence type="ECO:0000259" key="1">
    <source>
        <dbReference type="SMART" id="SM00278"/>
    </source>
</evidence>
<dbReference type="GO" id="GO:0003677">
    <property type="term" value="F:DNA binding"/>
    <property type="evidence" value="ECO:0007669"/>
    <property type="project" value="InterPro"/>
</dbReference>
<dbReference type="PANTHER" id="PTHR21180:SF32">
    <property type="entry name" value="ENDONUCLEASE_EXONUCLEASE_PHOSPHATASE FAMILY DOMAIN-CONTAINING PROTEIN 1"/>
    <property type="match status" value="1"/>
</dbReference>
<dbReference type="EMBL" id="FWXY01000046">
    <property type="protein sequence ID" value="SMD13135.1"/>
    <property type="molecule type" value="Genomic_DNA"/>
</dbReference>
<dbReference type="AlphaFoldDB" id="A0A1W2EU25"/>
<dbReference type="InterPro" id="IPR003583">
    <property type="entry name" value="Hlx-hairpin-Hlx_DNA-bd_motif"/>
</dbReference>
<reference evidence="2 3" key="1">
    <citation type="submission" date="2017-04" db="EMBL/GenBank/DDBJ databases">
        <authorList>
            <person name="Afonso C.L."/>
            <person name="Miller P.J."/>
            <person name="Scott M.A."/>
            <person name="Spackman E."/>
            <person name="Goraichik I."/>
            <person name="Dimitrov K.M."/>
            <person name="Suarez D.L."/>
            <person name="Swayne D.E."/>
        </authorList>
    </citation>
    <scope>NUCLEOTIDE SEQUENCE [LARGE SCALE GENOMIC DNA]</scope>
    <source>
        <strain evidence="2 3">DSM 3385</strain>
    </source>
</reference>
<keyword evidence="3" id="KW-1185">Reference proteome</keyword>
<dbReference type="Pfam" id="PF12836">
    <property type="entry name" value="HHH_3"/>
    <property type="match status" value="1"/>
</dbReference>
<dbReference type="InterPro" id="IPR051675">
    <property type="entry name" value="Endo/Exo/Phosphatase_dom_1"/>
</dbReference>
<dbReference type="GO" id="GO:0015627">
    <property type="term" value="C:type II protein secretion system complex"/>
    <property type="evidence" value="ECO:0007669"/>
    <property type="project" value="TreeGrafter"/>
</dbReference>
<dbReference type="GO" id="GO:0015628">
    <property type="term" value="P:protein secretion by the type II secretion system"/>
    <property type="evidence" value="ECO:0007669"/>
    <property type="project" value="TreeGrafter"/>
</dbReference>
<organism evidence="2 3">
    <name type="scientific">Desulfocicer vacuolatum DSM 3385</name>
    <dbReference type="NCBI Taxonomy" id="1121400"/>
    <lineage>
        <taxon>Bacteria</taxon>
        <taxon>Pseudomonadati</taxon>
        <taxon>Thermodesulfobacteriota</taxon>
        <taxon>Desulfobacteria</taxon>
        <taxon>Desulfobacterales</taxon>
        <taxon>Desulfobacteraceae</taxon>
        <taxon>Desulfocicer</taxon>
    </lineage>
</organism>
<dbReference type="STRING" id="1121400.SAMN02746065_1465"/>
<dbReference type="NCBIfam" id="TIGR00426">
    <property type="entry name" value="competence protein ComEA helix-hairpin-helix repeat region"/>
    <property type="match status" value="1"/>
</dbReference>
<gene>
    <name evidence="2" type="ORF">SAMN02746065_1465</name>
</gene>
<dbReference type="GO" id="GO:0006281">
    <property type="term" value="P:DNA repair"/>
    <property type="evidence" value="ECO:0007669"/>
    <property type="project" value="InterPro"/>
</dbReference>
<sequence>MTFVQKTVIMTILSLFLMISGVTMVSAMEKVNINTASAEELTVLKNVGPKTAQAIIVYREAHQGFKTPEEIMEIKGVGEKTFQANKDMIVINDE</sequence>
<dbReference type="Gene3D" id="1.10.150.280">
    <property type="entry name" value="AF1531-like domain"/>
    <property type="match status" value="1"/>
</dbReference>